<evidence type="ECO:0000313" key="2">
    <source>
        <dbReference type="EMBL" id="PCJ18281.1"/>
    </source>
</evidence>
<protein>
    <submittedName>
        <fullName evidence="2">Uncharacterized protein</fullName>
    </submittedName>
</protein>
<name>A0A2A5AGR6_9GAMM</name>
<gene>
    <name evidence="2" type="ORF">COA96_16810</name>
</gene>
<comment type="caution">
    <text evidence="2">The sequence shown here is derived from an EMBL/GenBank/DDBJ whole genome shotgun (WGS) entry which is preliminary data.</text>
</comment>
<reference evidence="3" key="1">
    <citation type="submission" date="2017-08" db="EMBL/GenBank/DDBJ databases">
        <title>A dynamic microbial community with high functional redundancy inhabits the cold, oxic subseafloor aquifer.</title>
        <authorList>
            <person name="Tully B.J."/>
            <person name="Wheat C.G."/>
            <person name="Glazer B.T."/>
            <person name="Huber J.A."/>
        </authorList>
    </citation>
    <scope>NUCLEOTIDE SEQUENCE [LARGE SCALE GENOMIC DNA]</scope>
</reference>
<feature type="region of interest" description="Disordered" evidence="1">
    <location>
        <begin position="1"/>
        <end position="37"/>
    </location>
</feature>
<dbReference type="AlphaFoldDB" id="A0A2A5AGR6"/>
<dbReference type="EMBL" id="NVVJ01000101">
    <property type="protein sequence ID" value="PCJ18281.1"/>
    <property type="molecule type" value="Genomic_DNA"/>
</dbReference>
<sequence length="195" mass="21582">MAVSTAKQPKTDADGKATRAPKAKGKQEKKGTDPHAFIKGFGEDYDKHLGRAVEAAEMTGTHAWRANYETQMHEHRICIDNQSKIIGEACEKMKATGTDPEIEKDIATALKTIKSSRERFANWRSTGVNNFKLCVTACADVRQKCVNTAKSHSREQPLIDKDLGKLVEEIVKSEWSIPRWDDSTGVVSIVEPKAG</sequence>
<evidence type="ECO:0000256" key="1">
    <source>
        <dbReference type="SAM" id="MobiDB-lite"/>
    </source>
</evidence>
<organism evidence="2 3">
    <name type="scientific">SAR86 cluster bacterium</name>
    <dbReference type="NCBI Taxonomy" id="2030880"/>
    <lineage>
        <taxon>Bacteria</taxon>
        <taxon>Pseudomonadati</taxon>
        <taxon>Pseudomonadota</taxon>
        <taxon>Gammaproteobacteria</taxon>
        <taxon>SAR86 cluster</taxon>
    </lineage>
</organism>
<evidence type="ECO:0000313" key="3">
    <source>
        <dbReference type="Proteomes" id="UP000218327"/>
    </source>
</evidence>
<dbReference type="Proteomes" id="UP000218327">
    <property type="component" value="Unassembled WGS sequence"/>
</dbReference>
<proteinExistence type="predicted"/>
<accession>A0A2A5AGR6</accession>